<dbReference type="Proteomes" id="UP001153050">
    <property type="component" value="Unassembled WGS sequence"/>
</dbReference>
<comment type="caution">
    <text evidence="2">The sequence shown here is derived from an EMBL/GenBank/DDBJ whole genome shotgun (WGS) entry which is preliminary data.</text>
</comment>
<feature type="compositionally biased region" description="Basic and acidic residues" evidence="1">
    <location>
        <begin position="1"/>
        <end position="14"/>
    </location>
</feature>
<dbReference type="EMBL" id="CAKXZT010000070">
    <property type="protein sequence ID" value="CAH2397105.1"/>
    <property type="molecule type" value="Genomic_DNA"/>
</dbReference>
<evidence type="ECO:0000313" key="2">
    <source>
        <dbReference type="EMBL" id="CAH2397105.1"/>
    </source>
</evidence>
<reference evidence="2 3" key="1">
    <citation type="submission" date="2022-03" db="EMBL/GenBank/DDBJ databases">
        <authorList>
            <person name="Brunel B."/>
        </authorList>
    </citation>
    <scope>NUCLEOTIDE SEQUENCE [LARGE SCALE GENOMIC DNA]</scope>
    <source>
        <strain evidence="2">STM5069sample</strain>
    </source>
</reference>
<protein>
    <submittedName>
        <fullName evidence="2">Uncharacterized protein</fullName>
    </submittedName>
</protein>
<evidence type="ECO:0000313" key="3">
    <source>
        <dbReference type="Proteomes" id="UP001153050"/>
    </source>
</evidence>
<gene>
    <name evidence="2" type="ORF">MES5069_1610009</name>
</gene>
<name>A0ABN8JGA6_9HYPH</name>
<accession>A0ABN8JGA6</accession>
<feature type="region of interest" description="Disordered" evidence="1">
    <location>
        <begin position="1"/>
        <end position="20"/>
    </location>
</feature>
<sequence>MGEGRPQPHLDGKDGPPALPRLQLNRFARLRGATISDDEIAPPASGIALHDLRLRWQTRQDWS</sequence>
<organism evidence="2 3">
    <name type="scientific">Mesorhizobium escarrei</name>
    <dbReference type="NCBI Taxonomy" id="666018"/>
    <lineage>
        <taxon>Bacteria</taxon>
        <taxon>Pseudomonadati</taxon>
        <taxon>Pseudomonadota</taxon>
        <taxon>Alphaproteobacteria</taxon>
        <taxon>Hyphomicrobiales</taxon>
        <taxon>Phyllobacteriaceae</taxon>
        <taxon>Mesorhizobium</taxon>
    </lineage>
</organism>
<keyword evidence="3" id="KW-1185">Reference proteome</keyword>
<evidence type="ECO:0000256" key="1">
    <source>
        <dbReference type="SAM" id="MobiDB-lite"/>
    </source>
</evidence>
<proteinExistence type="predicted"/>